<accession>A0ABV4WWP6</accession>
<dbReference type="InterPro" id="IPR031807">
    <property type="entry name" value="HicB-like"/>
</dbReference>
<dbReference type="Gene3D" id="3.30.160.250">
    <property type="match status" value="1"/>
</dbReference>
<dbReference type="PANTHER" id="PTHR34504">
    <property type="entry name" value="ANTITOXIN HICB"/>
    <property type="match status" value="1"/>
</dbReference>
<evidence type="ECO:0000313" key="2">
    <source>
        <dbReference type="EMBL" id="MFB2839512.1"/>
    </source>
</evidence>
<proteinExistence type="predicted"/>
<dbReference type="SUPFAM" id="SSF143100">
    <property type="entry name" value="TTHA1013/TTHA0281-like"/>
    <property type="match status" value="1"/>
</dbReference>
<dbReference type="Pfam" id="PF15919">
    <property type="entry name" value="HicB_lk_antitox"/>
    <property type="match status" value="1"/>
</dbReference>
<dbReference type="PANTHER" id="PTHR34504:SF2">
    <property type="entry name" value="UPF0150 PROTEIN SSL0259"/>
    <property type="match status" value="1"/>
</dbReference>
<evidence type="ECO:0000259" key="1">
    <source>
        <dbReference type="Pfam" id="PF15919"/>
    </source>
</evidence>
<organism evidence="2 3">
    <name type="scientific">Floridaenema evergladense BLCC-F167</name>
    <dbReference type="NCBI Taxonomy" id="3153639"/>
    <lineage>
        <taxon>Bacteria</taxon>
        <taxon>Bacillati</taxon>
        <taxon>Cyanobacteriota</taxon>
        <taxon>Cyanophyceae</taxon>
        <taxon>Oscillatoriophycideae</taxon>
        <taxon>Aerosakkonematales</taxon>
        <taxon>Aerosakkonemataceae</taxon>
        <taxon>Floridanema</taxon>
        <taxon>Floridanema evergladense</taxon>
    </lineage>
</organism>
<dbReference type="Proteomes" id="UP001576780">
    <property type="component" value="Unassembled WGS sequence"/>
</dbReference>
<dbReference type="InterPro" id="IPR051404">
    <property type="entry name" value="TA_system_antitoxin"/>
</dbReference>
<sequence length="68" mass="7388">MRYAVVIEKGETSYGAYVPDLPGCVAVAESLAEVRNLIKEAIAFHLEGLQEDGFSIPEPVSICEYVEA</sequence>
<dbReference type="RefSeq" id="WP_413281780.1">
    <property type="nucleotide sequence ID" value="NZ_JBHFNT010000310.1"/>
</dbReference>
<reference evidence="2 3" key="1">
    <citation type="submission" date="2024-09" db="EMBL/GenBank/DDBJ databases">
        <title>Floridaenema gen nov. (Aerosakkonemataceae, Aerosakkonematales ord. nov., Cyanobacteria) from benthic tropical and subtropical fresh waters, with the description of four new species.</title>
        <authorList>
            <person name="Moretto J.A."/>
            <person name="Berthold D.E."/>
            <person name="Lefler F.W."/>
            <person name="Huang I.-S."/>
            <person name="Laughinghouse H. IV."/>
        </authorList>
    </citation>
    <scope>NUCLEOTIDE SEQUENCE [LARGE SCALE GENOMIC DNA]</scope>
    <source>
        <strain evidence="2 3">BLCC-F167</strain>
    </source>
</reference>
<protein>
    <submittedName>
        <fullName evidence="2">Type II toxin-antitoxin system HicB family antitoxin</fullName>
    </submittedName>
</protein>
<keyword evidence="3" id="KW-1185">Reference proteome</keyword>
<gene>
    <name evidence="2" type="ORF">ACE1CA_33900</name>
</gene>
<evidence type="ECO:0000313" key="3">
    <source>
        <dbReference type="Proteomes" id="UP001576780"/>
    </source>
</evidence>
<feature type="domain" description="HicB-like antitoxin of toxin-antitoxin system" evidence="1">
    <location>
        <begin position="3"/>
        <end position="66"/>
    </location>
</feature>
<dbReference type="InterPro" id="IPR035069">
    <property type="entry name" value="TTHA1013/TTHA0281-like"/>
</dbReference>
<dbReference type="EMBL" id="JBHFNT010000310">
    <property type="protein sequence ID" value="MFB2839512.1"/>
    <property type="molecule type" value="Genomic_DNA"/>
</dbReference>
<name>A0ABV4WWP6_9CYAN</name>
<comment type="caution">
    <text evidence="2">The sequence shown here is derived from an EMBL/GenBank/DDBJ whole genome shotgun (WGS) entry which is preliminary data.</text>
</comment>